<dbReference type="Pfam" id="PF13439">
    <property type="entry name" value="Glyco_transf_4"/>
    <property type="match status" value="1"/>
</dbReference>
<accession>A0AA42BA11</accession>
<keyword evidence="3" id="KW-0808">Transferase</keyword>
<evidence type="ECO:0000313" key="3">
    <source>
        <dbReference type="EMBL" id="MCM8747945.1"/>
    </source>
</evidence>
<comment type="caution">
    <text evidence="3">The sequence shown here is derived from an EMBL/GenBank/DDBJ whole genome shotgun (WGS) entry which is preliminary data.</text>
</comment>
<name>A0AA42BA11_9BACT</name>
<evidence type="ECO:0000259" key="1">
    <source>
        <dbReference type="Pfam" id="PF00534"/>
    </source>
</evidence>
<dbReference type="SUPFAM" id="SSF53756">
    <property type="entry name" value="UDP-Glycosyltransferase/glycogen phosphorylase"/>
    <property type="match status" value="1"/>
</dbReference>
<dbReference type="Gene3D" id="3.40.50.2000">
    <property type="entry name" value="Glycogen Phosphorylase B"/>
    <property type="match status" value="2"/>
</dbReference>
<organism evidence="3 4">
    <name type="scientific">Thermalbibacter longus</name>
    <dbReference type="NCBI Taxonomy" id="2951981"/>
    <lineage>
        <taxon>Bacteria</taxon>
        <taxon>Pseudomonadati</taxon>
        <taxon>Thermomicrobiota</taxon>
        <taxon>Thermomicrobia</taxon>
        <taxon>Thermomicrobiales</taxon>
        <taxon>Thermomicrobiaceae</taxon>
        <taxon>Thermalbibacter</taxon>
    </lineage>
</organism>
<dbReference type="GO" id="GO:0016757">
    <property type="term" value="F:glycosyltransferase activity"/>
    <property type="evidence" value="ECO:0007669"/>
    <property type="project" value="UniProtKB-KW"/>
</dbReference>
<gene>
    <name evidence="3" type="ORF">NET02_02155</name>
</gene>
<evidence type="ECO:0000259" key="2">
    <source>
        <dbReference type="Pfam" id="PF13439"/>
    </source>
</evidence>
<protein>
    <submittedName>
        <fullName evidence="3">Glycosyltransferase</fullName>
        <ecNumber evidence="3">2.4.-.-</ecNumber>
    </submittedName>
</protein>
<evidence type="ECO:0000313" key="4">
    <source>
        <dbReference type="Proteomes" id="UP001165306"/>
    </source>
</evidence>
<dbReference type="InterPro" id="IPR050194">
    <property type="entry name" value="Glycosyltransferase_grp1"/>
</dbReference>
<dbReference type="PANTHER" id="PTHR45947:SF3">
    <property type="entry name" value="SULFOQUINOVOSYL TRANSFERASE SQD2"/>
    <property type="match status" value="1"/>
</dbReference>
<keyword evidence="4" id="KW-1185">Reference proteome</keyword>
<dbReference type="Pfam" id="PF00534">
    <property type="entry name" value="Glycos_transf_1"/>
    <property type="match status" value="1"/>
</dbReference>
<reference evidence="3" key="1">
    <citation type="submission" date="2022-06" db="EMBL/GenBank/DDBJ databases">
        <title>CFH 74404 Thermomicrobiaceae sp.</title>
        <authorList>
            <person name="Ming H."/>
            <person name="Li W.-J."/>
            <person name="Zhao Z."/>
        </authorList>
    </citation>
    <scope>NUCLEOTIDE SEQUENCE</scope>
    <source>
        <strain evidence="3">CFH 74404</strain>
    </source>
</reference>
<dbReference type="EC" id="2.4.-.-" evidence="3"/>
<dbReference type="InterPro" id="IPR001296">
    <property type="entry name" value="Glyco_trans_1"/>
</dbReference>
<keyword evidence="3" id="KW-0328">Glycosyltransferase</keyword>
<dbReference type="Proteomes" id="UP001165306">
    <property type="component" value="Unassembled WGS sequence"/>
</dbReference>
<proteinExistence type="predicted"/>
<sequence length="435" mass="48110">MAPLEEQRAFFAPPVVSRIAMISVHTSPLAQPGSGEAGGMNVYIRELSRNLAHRGVEVDIFTRRADPEQPPVVEADYGVRVFALEAGPLAPIPKDQIFCHLPEFVTELAFQISRNGHPYELIHAHYWLSGWAGYLLKRYWDIPLVQMFHTLGDLKNLLSPRGSIEPVLRLQVERGLLRLADAVIAANPDEREVMIWDLQADPAKICTVPPGVDLDHFRPADRHAARDQLGLPDRPLVLFVGRIDPVKGIDTLFEGWRRLLDSLEPGDTVPLLIFLGGRRTESAAGPQFEPALERVIGEARRLGIEGSILFLGSQPRAILPLFYNAADLCVMPSRYESFGLVAVEAMACGTPVVASRVGGLRFTVEDEVSGLLVPPDDPVALAAAIRRALADHRLRTRMQVGARQAAVRYSWHGVTNAVLQVYQQVAQRRELLPCP</sequence>
<dbReference type="EMBL" id="JAMSLR010000001">
    <property type="protein sequence ID" value="MCM8747945.1"/>
    <property type="molecule type" value="Genomic_DNA"/>
</dbReference>
<feature type="domain" description="Glycosyltransferase subfamily 4-like N-terminal" evidence="2">
    <location>
        <begin position="38"/>
        <end position="215"/>
    </location>
</feature>
<dbReference type="PANTHER" id="PTHR45947">
    <property type="entry name" value="SULFOQUINOVOSYL TRANSFERASE SQD2"/>
    <property type="match status" value="1"/>
</dbReference>
<dbReference type="AlphaFoldDB" id="A0AA42BA11"/>
<dbReference type="InterPro" id="IPR028098">
    <property type="entry name" value="Glyco_trans_4-like_N"/>
</dbReference>
<feature type="domain" description="Glycosyl transferase family 1" evidence="1">
    <location>
        <begin position="223"/>
        <end position="404"/>
    </location>
</feature>
<dbReference type="RefSeq" id="WP_284055726.1">
    <property type="nucleotide sequence ID" value="NZ_JAMSLR010000001.1"/>
</dbReference>